<dbReference type="AlphaFoldDB" id="A0A1G4SK77"/>
<dbReference type="Proteomes" id="UP000198889">
    <property type="component" value="Unassembled WGS sequence"/>
</dbReference>
<evidence type="ECO:0000313" key="2">
    <source>
        <dbReference type="Proteomes" id="UP000198889"/>
    </source>
</evidence>
<dbReference type="STRING" id="177413.SAMN05660859_2240"/>
<name>A0A1G4SK77_9HYPH</name>
<dbReference type="RefSeq" id="WP_091439333.1">
    <property type="nucleotide sequence ID" value="NZ_FMTP01000003.1"/>
</dbReference>
<reference evidence="2" key="1">
    <citation type="submission" date="2016-10" db="EMBL/GenBank/DDBJ databases">
        <authorList>
            <person name="Varghese N."/>
            <person name="Submissions S."/>
        </authorList>
    </citation>
    <scope>NUCLEOTIDE SEQUENCE [LARGE SCALE GENOMIC DNA]</scope>
    <source>
        <strain evidence="2">CGMCC 1.1761</strain>
    </source>
</reference>
<keyword evidence="2" id="KW-1185">Reference proteome</keyword>
<proteinExistence type="predicted"/>
<sequence length="63" mass="6449">MSRDDTTADSAKIPPAGEADIAASAVVADTRRRAALLKLGRAAAYSVPATVSLMAMTRSARAC</sequence>
<protein>
    <submittedName>
        <fullName evidence="1">Uncharacterized protein</fullName>
    </submittedName>
</protein>
<evidence type="ECO:0000313" key="1">
    <source>
        <dbReference type="EMBL" id="SCW68925.1"/>
    </source>
</evidence>
<accession>A0A1G4SK77</accession>
<dbReference type="EMBL" id="FMTP01000003">
    <property type="protein sequence ID" value="SCW68925.1"/>
    <property type="molecule type" value="Genomic_DNA"/>
</dbReference>
<gene>
    <name evidence="1" type="ORF">SAMN05660859_2240</name>
</gene>
<organism evidence="1 2">
    <name type="scientific">Ancylobacter rudongensis</name>
    <dbReference type="NCBI Taxonomy" id="177413"/>
    <lineage>
        <taxon>Bacteria</taxon>
        <taxon>Pseudomonadati</taxon>
        <taxon>Pseudomonadota</taxon>
        <taxon>Alphaproteobacteria</taxon>
        <taxon>Hyphomicrobiales</taxon>
        <taxon>Xanthobacteraceae</taxon>
        <taxon>Ancylobacter</taxon>
    </lineage>
</organism>